<dbReference type="InterPro" id="IPR003439">
    <property type="entry name" value="ABC_transporter-like_ATP-bd"/>
</dbReference>
<gene>
    <name evidence="7" type="ORF">ASILVAE211_17195</name>
</gene>
<comment type="caution">
    <text evidence="7">The sequence shown here is derived from an EMBL/GenBank/DDBJ whole genome shotgun (WGS) entry which is preliminary data.</text>
</comment>
<evidence type="ECO:0000256" key="5">
    <source>
        <dbReference type="ARBA" id="ARBA00022840"/>
    </source>
</evidence>
<dbReference type="SMART" id="SM00382">
    <property type="entry name" value="AAA"/>
    <property type="match status" value="2"/>
</dbReference>
<dbReference type="CDD" id="cd03215">
    <property type="entry name" value="ABC_Carb_Monos_II"/>
    <property type="match status" value="1"/>
</dbReference>
<evidence type="ECO:0000256" key="4">
    <source>
        <dbReference type="ARBA" id="ARBA00022741"/>
    </source>
</evidence>
<keyword evidence="4" id="KW-0547">Nucleotide-binding</keyword>
<dbReference type="SUPFAM" id="SSF52540">
    <property type="entry name" value="P-loop containing nucleoside triphosphate hydrolases"/>
    <property type="match status" value="2"/>
</dbReference>
<protein>
    <submittedName>
        <fullName evidence="7">Sugar ABC transporter ATP-binding protein</fullName>
    </submittedName>
</protein>
<dbReference type="AlphaFoldDB" id="A0A964E0P3"/>
<dbReference type="PANTHER" id="PTHR43790">
    <property type="entry name" value="CARBOHYDRATE TRANSPORT ATP-BINDING PROTEIN MG119-RELATED"/>
    <property type="match status" value="1"/>
</dbReference>
<evidence type="ECO:0000256" key="2">
    <source>
        <dbReference type="ARBA" id="ARBA00022597"/>
    </source>
</evidence>
<dbReference type="EMBL" id="JAESVB010000009">
    <property type="protein sequence ID" value="MCB8876933.1"/>
    <property type="molecule type" value="Genomic_DNA"/>
</dbReference>
<keyword evidence="5 7" id="KW-0067">ATP-binding</keyword>
<reference evidence="7" key="1">
    <citation type="journal article" date="2021" name="Microorganisms">
        <title>Acidisoma silvae sp. nov. and Acidisomacellulosilytica sp. nov., Two Acidophilic Bacteria Isolated from Decaying Wood, Hydrolyzing Cellulose and Producing Poly-3-hydroxybutyrate.</title>
        <authorList>
            <person name="Mieszkin S."/>
            <person name="Pouder E."/>
            <person name="Uroz S."/>
            <person name="Simon-Colin C."/>
            <person name="Alain K."/>
        </authorList>
    </citation>
    <scope>NUCLEOTIDE SEQUENCE</scope>
    <source>
        <strain evidence="7">HW T2.11</strain>
    </source>
</reference>
<reference evidence="7" key="2">
    <citation type="submission" date="2021-01" db="EMBL/GenBank/DDBJ databases">
        <authorList>
            <person name="Mieszkin S."/>
            <person name="Pouder E."/>
            <person name="Alain K."/>
        </authorList>
    </citation>
    <scope>NUCLEOTIDE SEQUENCE</scope>
    <source>
        <strain evidence="7">HW T2.11</strain>
    </source>
</reference>
<dbReference type="Gene3D" id="3.40.50.300">
    <property type="entry name" value="P-loop containing nucleotide triphosphate hydrolases"/>
    <property type="match status" value="2"/>
</dbReference>
<organism evidence="7 8">
    <name type="scientific">Acidisoma silvae</name>
    <dbReference type="NCBI Taxonomy" id="2802396"/>
    <lineage>
        <taxon>Bacteria</taxon>
        <taxon>Pseudomonadati</taxon>
        <taxon>Pseudomonadota</taxon>
        <taxon>Alphaproteobacteria</taxon>
        <taxon>Acetobacterales</taxon>
        <taxon>Acidocellaceae</taxon>
        <taxon>Acidisoma</taxon>
    </lineage>
</organism>
<dbReference type="CDD" id="cd03216">
    <property type="entry name" value="ABC_Carb_Monos_I"/>
    <property type="match status" value="1"/>
</dbReference>
<keyword evidence="3" id="KW-0677">Repeat</keyword>
<dbReference type="GO" id="GO:0005524">
    <property type="term" value="F:ATP binding"/>
    <property type="evidence" value="ECO:0007669"/>
    <property type="project" value="UniProtKB-KW"/>
</dbReference>
<feature type="domain" description="ABC transporter" evidence="6">
    <location>
        <begin position="6"/>
        <end position="244"/>
    </location>
</feature>
<feature type="domain" description="ABC transporter" evidence="6">
    <location>
        <begin position="256"/>
        <end position="500"/>
    </location>
</feature>
<evidence type="ECO:0000313" key="7">
    <source>
        <dbReference type="EMBL" id="MCB8876933.1"/>
    </source>
</evidence>
<accession>A0A964E0P3</accession>
<dbReference type="InterPro" id="IPR003593">
    <property type="entry name" value="AAA+_ATPase"/>
</dbReference>
<dbReference type="InterPro" id="IPR050107">
    <property type="entry name" value="ABC_carbohydrate_import_ATPase"/>
</dbReference>
<evidence type="ECO:0000256" key="3">
    <source>
        <dbReference type="ARBA" id="ARBA00022737"/>
    </source>
</evidence>
<dbReference type="PROSITE" id="PS00211">
    <property type="entry name" value="ABC_TRANSPORTER_1"/>
    <property type="match status" value="1"/>
</dbReference>
<keyword evidence="8" id="KW-1185">Reference proteome</keyword>
<dbReference type="RefSeq" id="WP_227322592.1">
    <property type="nucleotide sequence ID" value="NZ_JAESVB010000009.1"/>
</dbReference>
<proteinExistence type="predicted"/>
<keyword evidence="2" id="KW-0762">Sugar transport</keyword>
<dbReference type="PANTHER" id="PTHR43790:SF9">
    <property type="entry name" value="GALACTOFURANOSE TRANSPORTER ATP-BINDING PROTEIN YTFR"/>
    <property type="match status" value="1"/>
</dbReference>
<dbReference type="Pfam" id="PF00005">
    <property type="entry name" value="ABC_tran"/>
    <property type="match status" value="2"/>
</dbReference>
<dbReference type="GO" id="GO:0016887">
    <property type="term" value="F:ATP hydrolysis activity"/>
    <property type="evidence" value="ECO:0007669"/>
    <property type="project" value="InterPro"/>
</dbReference>
<evidence type="ECO:0000256" key="1">
    <source>
        <dbReference type="ARBA" id="ARBA00022448"/>
    </source>
</evidence>
<name>A0A964E0P3_9PROT</name>
<dbReference type="Proteomes" id="UP000708298">
    <property type="component" value="Unassembled WGS sequence"/>
</dbReference>
<dbReference type="InterPro" id="IPR017871">
    <property type="entry name" value="ABC_transporter-like_CS"/>
</dbReference>
<evidence type="ECO:0000259" key="6">
    <source>
        <dbReference type="PROSITE" id="PS50893"/>
    </source>
</evidence>
<sequence>MQVGFYEARDLNKRFGPVTVLRGVSLAMQPGHIHTIMGENGAGKSTAFKILAGLIQPSSGSLHLDGQALSLASPAAAHHAGIYLVPQEPALMPELTVTETMFVGQLPTMWKFPRRVDWKAARARACQALATLDLDIDPDQLARHLSIAQQQQLECAKALLRGCRVILFDEPTSPLTTHEVERLFGTMRRLRGDGYTLGFISHRMDEVLDISDDISVLRDGVLVDSVERAAFDRVRLLSKMVGREMRVIPRRQISHATSQPVLEVADLAHAPRFRNVSFDLHKGEILGFAGLVGAGRTEIAETIFGIRARDKGIVRLAGEDISDLDTHDIIRKGLVYAPEDRARHGAVLPMSITENVTSGLLERVRSRAGLLSRSDEDRIGAETVQRYRVRCAGTDQKLRQLSGGNQQKVVFGKWMGIGPDVAILDEPTRGVDVGAKDEIYDLIDSLAQEGMGILIISSELEELVRICDRILSIYDGEIVAELTGDEITPERVSASYLTTAAASGR</sequence>
<keyword evidence="1" id="KW-0813">Transport</keyword>
<evidence type="ECO:0000313" key="8">
    <source>
        <dbReference type="Proteomes" id="UP000708298"/>
    </source>
</evidence>
<dbReference type="InterPro" id="IPR027417">
    <property type="entry name" value="P-loop_NTPase"/>
</dbReference>
<dbReference type="PROSITE" id="PS50893">
    <property type="entry name" value="ABC_TRANSPORTER_2"/>
    <property type="match status" value="2"/>
</dbReference>